<organism evidence="12 13">
    <name type="scientific">Clostridium frigidicarnis</name>
    <dbReference type="NCBI Taxonomy" id="84698"/>
    <lineage>
        <taxon>Bacteria</taxon>
        <taxon>Bacillati</taxon>
        <taxon>Bacillota</taxon>
        <taxon>Clostridia</taxon>
        <taxon>Eubacteriales</taxon>
        <taxon>Clostridiaceae</taxon>
        <taxon>Clostridium</taxon>
    </lineage>
</organism>
<dbReference type="GO" id="GO:0005576">
    <property type="term" value="C:extracellular region"/>
    <property type="evidence" value="ECO:0007669"/>
    <property type="project" value="UniProtKB-SubCell"/>
</dbReference>
<evidence type="ECO:0000256" key="3">
    <source>
        <dbReference type="ARBA" id="ARBA00009677"/>
    </source>
</evidence>
<feature type="coiled-coil region" evidence="8">
    <location>
        <begin position="146"/>
        <end position="173"/>
    </location>
</feature>
<comment type="similarity">
    <text evidence="3 7">Belongs to the flagella basal body rod proteins family.</text>
</comment>
<keyword evidence="13" id="KW-1185">Reference proteome</keyword>
<accession>A0A1I0VFG2</accession>
<reference evidence="12 13" key="1">
    <citation type="submission" date="2016-10" db="EMBL/GenBank/DDBJ databases">
        <authorList>
            <person name="de Groot N.N."/>
        </authorList>
    </citation>
    <scope>NUCLEOTIDE SEQUENCE [LARGE SCALE GENOMIC DNA]</scope>
    <source>
        <strain evidence="12 13">DSM 12271</strain>
    </source>
</reference>
<dbReference type="SUPFAM" id="SSF64518">
    <property type="entry name" value="Phase 1 flagellin"/>
    <property type="match status" value="1"/>
</dbReference>
<evidence type="ECO:0000256" key="7">
    <source>
        <dbReference type="RuleBase" id="RU362065"/>
    </source>
</evidence>
<protein>
    <recommendedName>
        <fullName evidence="4 7">Flagellar hook-associated protein 1</fullName>
        <shortName evidence="7">HAP1</shortName>
    </recommendedName>
</protein>
<feature type="domain" description="Flagellar basal-body/hook protein C-terminal" evidence="10">
    <location>
        <begin position="544"/>
        <end position="585"/>
    </location>
</feature>
<dbReference type="PANTHER" id="PTHR30033">
    <property type="entry name" value="FLAGELLAR HOOK-ASSOCIATED PROTEIN 1"/>
    <property type="match status" value="1"/>
</dbReference>
<keyword evidence="12" id="KW-0969">Cilium</keyword>
<keyword evidence="6 7" id="KW-0975">Bacterial flagellum</keyword>
<evidence type="ECO:0000259" key="9">
    <source>
        <dbReference type="Pfam" id="PF00460"/>
    </source>
</evidence>
<evidence type="ECO:0000256" key="6">
    <source>
        <dbReference type="ARBA" id="ARBA00023143"/>
    </source>
</evidence>
<dbReference type="EMBL" id="FOKI01000002">
    <property type="protein sequence ID" value="SFA74336.1"/>
    <property type="molecule type" value="Genomic_DNA"/>
</dbReference>
<gene>
    <name evidence="7" type="primary">flgK</name>
    <name evidence="12" type="ORF">SAMN04488528_10021</name>
</gene>
<keyword evidence="8" id="KW-0175">Coiled coil</keyword>
<sequence length="589" mass="65334">MSGLFSTFNVAKRGISVQQRCIDVTSHNIANANTPGYSRQRANITTTRPFGMPSMQGAFEPGQLGTGAEVSSISRIRDTFLDYQFRSESSTYGKYEQRYKFLTEVEGIFNEPSDSGISDLMGKFFDAWQEVSKNPSISRNVLVEQSKALSNALNHASNQLDKVSKNAEGLIKDSVFEINNIFNQVNQLNKEIRAVTVSGKTPNDLMDRRDSLLDELSKKFNIDIDREQLNTVTVGANDSEYGDFTFIQDTDDKDFNRLSYVNSIEPNLKPDGTPDGTYNVTYYELGDSSKPKTINMKMSKDDAKKLGDSRILMADKDGNPVDKDGNLIKDGGEPVIFAPTSGDLKGLASIKDDVKVYRDQLDNLAKALAMAINSVHSGTNKSSEDELPYFVSKEFNEKLKKIKNDNSLDEDEKKKAIKELTKTENENMEKNITSGNLELNCEISDDPMKIKVGKDGAGESDGSKALLIAQIRDAMLLIQDMDKDMTRDKFITLTSEGGIESNTKGMKLDGYFKDTVNKLGVQCQEAKRTTKNQLDLLAGYDESRLSVSGVSLDEEMANLIQFQHAYSANAKVISTVDELLDVVINGLKK</sequence>
<dbReference type="GO" id="GO:0009424">
    <property type="term" value="C:bacterial-type flagellum hook"/>
    <property type="evidence" value="ECO:0007669"/>
    <property type="project" value="UniProtKB-UniRule"/>
</dbReference>
<keyword evidence="5 7" id="KW-0964">Secreted</keyword>
<dbReference type="InterPro" id="IPR001444">
    <property type="entry name" value="Flag_bb_rod_N"/>
</dbReference>
<dbReference type="InterPro" id="IPR053927">
    <property type="entry name" value="FlgK_helical"/>
</dbReference>
<dbReference type="Pfam" id="PF00460">
    <property type="entry name" value="Flg_bb_rod"/>
    <property type="match status" value="1"/>
</dbReference>
<dbReference type="InterPro" id="IPR002371">
    <property type="entry name" value="FlgK"/>
</dbReference>
<evidence type="ECO:0000313" key="13">
    <source>
        <dbReference type="Proteomes" id="UP000198619"/>
    </source>
</evidence>
<dbReference type="STRING" id="84698.SAMN04488528_10021"/>
<dbReference type="InterPro" id="IPR010930">
    <property type="entry name" value="Flg_bb/hook_C_dom"/>
</dbReference>
<dbReference type="GO" id="GO:0044780">
    <property type="term" value="P:bacterial-type flagellum assembly"/>
    <property type="evidence" value="ECO:0007669"/>
    <property type="project" value="InterPro"/>
</dbReference>
<dbReference type="AlphaFoldDB" id="A0A1I0VFG2"/>
<comment type="subcellular location">
    <subcellularLocation>
        <location evidence="1 7">Bacterial flagellum</location>
    </subcellularLocation>
    <subcellularLocation>
        <location evidence="2 7">Secreted</location>
    </subcellularLocation>
</comment>
<keyword evidence="12" id="KW-0966">Cell projection</keyword>
<dbReference type="Proteomes" id="UP000198619">
    <property type="component" value="Unassembled WGS sequence"/>
</dbReference>
<evidence type="ECO:0000259" key="10">
    <source>
        <dbReference type="Pfam" id="PF06429"/>
    </source>
</evidence>
<dbReference type="GO" id="GO:0005198">
    <property type="term" value="F:structural molecule activity"/>
    <property type="evidence" value="ECO:0007669"/>
    <property type="project" value="UniProtKB-UniRule"/>
</dbReference>
<feature type="coiled-coil region" evidence="8">
    <location>
        <begin position="399"/>
        <end position="426"/>
    </location>
</feature>
<dbReference type="NCBIfam" id="TIGR02492">
    <property type="entry name" value="flgK_ends"/>
    <property type="match status" value="1"/>
</dbReference>
<keyword evidence="12" id="KW-0282">Flagellum</keyword>
<evidence type="ECO:0000313" key="12">
    <source>
        <dbReference type="EMBL" id="SFA74336.1"/>
    </source>
</evidence>
<dbReference type="OrthoDB" id="9802553at2"/>
<evidence type="ECO:0000256" key="5">
    <source>
        <dbReference type="ARBA" id="ARBA00022525"/>
    </source>
</evidence>
<dbReference type="Pfam" id="PF22638">
    <property type="entry name" value="FlgK_D1"/>
    <property type="match status" value="1"/>
</dbReference>
<feature type="domain" description="Flagellar basal body rod protein N-terminal" evidence="9">
    <location>
        <begin position="8"/>
        <end position="37"/>
    </location>
</feature>
<dbReference type="PANTHER" id="PTHR30033:SF1">
    <property type="entry name" value="FLAGELLAR HOOK-ASSOCIATED PROTEIN 1"/>
    <property type="match status" value="1"/>
</dbReference>
<feature type="domain" description="Flagellar hook-associated protein FlgK helical" evidence="11">
    <location>
        <begin position="102"/>
        <end position="236"/>
    </location>
</feature>
<proteinExistence type="inferred from homology"/>
<name>A0A1I0VFG2_9CLOT</name>
<dbReference type="PRINTS" id="PR01005">
    <property type="entry name" value="FLGHOOKAP1"/>
</dbReference>
<evidence type="ECO:0000256" key="2">
    <source>
        <dbReference type="ARBA" id="ARBA00004613"/>
    </source>
</evidence>
<evidence type="ECO:0000256" key="8">
    <source>
        <dbReference type="SAM" id="Coils"/>
    </source>
</evidence>
<dbReference type="Pfam" id="PF06429">
    <property type="entry name" value="Flg_bbr_C"/>
    <property type="match status" value="1"/>
</dbReference>
<evidence type="ECO:0000256" key="4">
    <source>
        <dbReference type="ARBA" id="ARBA00016244"/>
    </source>
</evidence>
<evidence type="ECO:0000256" key="1">
    <source>
        <dbReference type="ARBA" id="ARBA00004365"/>
    </source>
</evidence>
<evidence type="ECO:0000259" key="11">
    <source>
        <dbReference type="Pfam" id="PF22638"/>
    </source>
</evidence>
<dbReference type="RefSeq" id="WP_090037999.1">
    <property type="nucleotide sequence ID" value="NZ_FOKI01000002.1"/>
</dbReference>